<dbReference type="EMBL" id="CP007174">
    <property type="protein sequence ID" value="AIF84071.1"/>
    <property type="molecule type" value="Genomic_DNA"/>
</dbReference>
<organism evidence="2 3">
    <name type="scientific">Candidatus Nitrososphaera evergladensis SR1</name>
    <dbReference type="NCBI Taxonomy" id="1459636"/>
    <lineage>
        <taxon>Archaea</taxon>
        <taxon>Nitrososphaerota</taxon>
        <taxon>Nitrososphaeria</taxon>
        <taxon>Nitrososphaerales</taxon>
        <taxon>Nitrososphaeraceae</taxon>
        <taxon>Nitrososphaera</taxon>
    </lineage>
</organism>
<gene>
    <name evidence="2" type="ORF">NTE_02014</name>
</gene>
<evidence type="ECO:0000256" key="1">
    <source>
        <dbReference type="SAM" id="MobiDB-lite"/>
    </source>
</evidence>
<dbReference type="RefSeq" id="WP_148700718.1">
    <property type="nucleotide sequence ID" value="NZ_CP007174.1"/>
</dbReference>
<feature type="compositionally biased region" description="Basic and acidic residues" evidence="1">
    <location>
        <begin position="13"/>
        <end position="22"/>
    </location>
</feature>
<feature type="compositionally biased region" description="Polar residues" evidence="1">
    <location>
        <begin position="1"/>
        <end position="12"/>
    </location>
</feature>
<protein>
    <submittedName>
        <fullName evidence="2">Uncharacterized protein</fullName>
    </submittedName>
</protein>
<keyword evidence="3" id="KW-1185">Reference proteome</keyword>
<evidence type="ECO:0000313" key="3">
    <source>
        <dbReference type="Proteomes" id="UP000028194"/>
    </source>
</evidence>
<accession>A0A075MR79</accession>
<dbReference type="HOGENOM" id="CLU_122242_0_0_2"/>
<feature type="compositionally biased region" description="Basic and acidic residues" evidence="1">
    <location>
        <begin position="151"/>
        <end position="161"/>
    </location>
</feature>
<name>A0A075MR79_9ARCH</name>
<feature type="region of interest" description="Disordered" evidence="1">
    <location>
        <begin position="1"/>
        <end position="36"/>
    </location>
</feature>
<evidence type="ECO:0000313" key="2">
    <source>
        <dbReference type="EMBL" id="AIF84071.1"/>
    </source>
</evidence>
<dbReference type="KEGG" id="nev:NTE_02014"/>
<dbReference type="eggNOG" id="arCOG12009">
    <property type="taxonomic scope" value="Archaea"/>
</dbReference>
<proteinExistence type="predicted"/>
<dbReference type="GeneID" id="41597759"/>
<reference evidence="2 3" key="1">
    <citation type="journal article" date="2014" name="PLoS ONE">
        <title>Genome Sequence of Candidatus Nitrososphaera evergladensis from Group I.1b Enriched from Everglades Soil Reveals Novel Genomic Features of the Ammonia-Oxidizing Archaea.</title>
        <authorList>
            <person name="Zhalnina K.V."/>
            <person name="Dias R."/>
            <person name="Leonard M.T."/>
            <person name="Dorr de Quadros P."/>
            <person name="Camargo F.A."/>
            <person name="Drew J.C."/>
            <person name="Farmerie W.G."/>
            <person name="Daroub S.H."/>
            <person name="Triplett E.W."/>
        </authorList>
    </citation>
    <scope>NUCLEOTIDE SEQUENCE [LARGE SCALE GENOMIC DNA]</scope>
    <source>
        <strain evidence="2 3">SR1</strain>
    </source>
</reference>
<dbReference type="Proteomes" id="UP000028194">
    <property type="component" value="Chromosome"/>
</dbReference>
<feature type="compositionally biased region" description="Basic residues" evidence="1">
    <location>
        <begin position="123"/>
        <end position="150"/>
    </location>
</feature>
<sequence length="191" mass="20930">MTAGTKRSTGETSSEHDVRGQEFDPEEAAEAVKEVAKNIRDTSRTVRKTVTTLDESGAIEEIADAARDTTQDIRDTAEDIQRSGVIEDTAGAIEETTKAASETAEMASGASKKFAAKTPKTTRAVRRGAKKIKKQQGRRTVGRQTRRKMTRKEGAKVDHIARKAKRRVKSVPKGLRGKAAVAKRKGKNRRK</sequence>
<feature type="region of interest" description="Disordered" evidence="1">
    <location>
        <begin position="102"/>
        <end position="191"/>
    </location>
</feature>
<feature type="compositionally biased region" description="Basic residues" evidence="1">
    <location>
        <begin position="181"/>
        <end position="191"/>
    </location>
</feature>
<dbReference type="STRING" id="1459636.NTE_02014"/>
<dbReference type="AlphaFoldDB" id="A0A075MR79"/>